<dbReference type="EMBL" id="JBHSAY010000005">
    <property type="protein sequence ID" value="MFC4131058.1"/>
    <property type="molecule type" value="Genomic_DNA"/>
</dbReference>
<dbReference type="InterPro" id="IPR021449">
    <property type="entry name" value="DUF3099"/>
</dbReference>
<evidence type="ECO:0000313" key="3">
    <source>
        <dbReference type="EMBL" id="MFC4131058.1"/>
    </source>
</evidence>
<keyword evidence="2" id="KW-1133">Transmembrane helix</keyword>
<evidence type="ECO:0000313" key="4">
    <source>
        <dbReference type="Proteomes" id="UP001595816"/>
    </source>
</evidence>
<proteinExistence type="predicted"/>
<gene>
    <name evidence="3" type="ORF">ACFOZ4_10630</name>
</gene>
<comment type="caution">
    <text evidence="3">The sequence shown here is derived from an EMBL/GenBank/DDBJ whole genome shotgun (WGS) entry which is preliminary data.</text>
</comment>
<keyword evidence="2" id="KW-0812">Transmembrane</keyword>
<accession>A0ABV8LL93</accession>
<feature type="transmembrane region" description="Helical" evidence="2">
    <location>
        <begin position="27"/>
        <end position="47"/>
    </location>
</feature>
<sequence length="113" mass="12637">MARNAPILITDAEPSLEKQRHSREIRYLLMMSLRAVCLILGSVLAVMQVPLLWLWLLLCGLGMVVLPWMAVLIANDRPVKAEHRWRHKPAAAPGTSTHELPTQPTGKTIDVDP</sequence>
<evidence type="ECO:0000256" key="2">
    <source>
        <dbReference type="SAM" id="Phobius"/>
    </source>
</evidence>
<feature type="transmembrane region" description="Helical" evidence="2">
    <location>
        <begin position="53"/>
        <end position="74"/>
    </location>
</feature>
<protein>
    <submittedName>
        <fullName evidence="3">DUF3099 domain-containing protein</fullName>
    </submittedName>
</protein>
<feature type="region of interest" description="Disordered" evidence="1">
    <location>
        <begin position="84"/>
        <end position="113"/>
    </location>
</feature>
<dbReference type="Pfam" id="PF11298">
    <property type="entry name" value="DUF3099"/>
    <property type="match status" value="1"/>
</dbReference>
<reference evidence="4" key="1">
    <citation type="journal article" date="2019" name="Int. J. Syst. Evol. Microbiol.">
        <title>The Global Catalogue of Microorganisms (GCM) 10K type strain sequencing project: providing services to taxonomists for standard genome sequencing and annotation.</title>
        <authorList>
            <consortium name="The Broad Institute Genomics Platform"/>
            <consortium name="The Broad Institute Genome Sequencing Center for Infectious Disease"/>
            <person name="Wu L."/>
            <person name="Ma J."/>
        </authorList>
    </citation>
    <scope>NUCLEOTIDE SEQUENCE [LARGE SCALE GENOMIC DNA]</scope>
    <source>
        <strain evidence="4">CGMCC 4.7289</strain>
    </source>
</reference>
<keyword evidence="2" id="KW-0472">Membrane</keyword>
<organism evidence="3 4">
    <name type="scientific">Hamadaea flava</name>
    <dbReference type="NCBI Taxonomy" id="1742688"/>
    <lineage>
        <taxon>Bacteria</taxon>
        <taxon>Bacillati</taxon>
        <taxon>Actinomycetota</taxon>
        <taxon>Actinomycetes</taxon>
        <taxon>Micromonosporales</taxon>
        <taxon>Micromonosporaceae</taxon>
        <taxon>Hamadaea</taxon>
    </lineage>
</organism>
<name>A0ABV8LL93_9ACTN</name>
<dbReference type="RefSeq" id="WP_253756643.1">
    <property type="nucleotide sequence ID" value="NZ_JAMZDZ010000001.1"/>
</dbReference>
<feature type="compositionally biased region" description="Polar residues" evidence="1">
    <location>
        <begin position="94"/>
        <end position="106"/>
    </location>
</feature>
<evidence type="ECO:0000256" key="1">
    <source>
        <dbReference type="SAM" id="MobiDB-lite"/>
    </source>
</evidence>
<dbReference type="Proteomes" id="UP001595816">
    <property type="component" value="Unassembled WGS sequence"/>
</dbReference>
<keyword evidence="4" id="KW-1185">Reference proteome</keyword>